<keyword evidence="4" id="KW-1185">Reference proteome</keyword>
<proteinExistence type="predicted"/>
<dbReference type="EMBL" id="OC918356">
    <property type="protein sequence ID" value="CAD7649235.1"/>
    <property type="molecule type" value="Genomic_DNA"/>
</dbReference>
<reference evidence="3" key="1">
    <citation type="submission" date="2020-11" db="EMBL/GenBank/DDBJ databases">
        <authorList>
            <person name="Tran Van P."/>
        </authorList>
    </citation>
    <scope>NUCLEOTIDE SEQUENCE</scope>
</reference>
<dbReference type="InterPro" id="IPR018487">
    <property type="entry name" value="Hemopexin-like_repeat"/>
</dbReference>
<feature type="repeat" description="Hemopexin" evidence="1">
    <location>
        <begin position="40"/>
        <end position="87"/>
    </location>
</feature>
<evidence type="ECO:0000313" key="4">
    <source>
        <dbReference type="Proteomes" id="UP000728032"/>
    </source>
</evidence>
<dbReference type="InterPro" id="IPR036375">
    <property type="entry name" value="Hemopexin-like_dom_sf"/>
</dbReference>
<dbReference type="Proteomes" id="UP000728032">
    <property type="component" value="Unassembled WGS sequence"/>
</dbReference>
<feature type="compositionally biased region" description="Basic and acidic residues" evidence="2">
    <location>
        <begin position="7"/>
        <end position="33"/>
    </location>
</feature>
<dbReference type="OrthoDB" id="6515947at2759"/>
<dbReference type="SUPFAM" id="SSF50923">
    <property type="entry name" value="Hemopexin-like domain"/>
    <property type="match status" value="1"/>
</dbReference>
<organism evidence="3">
    <name type="scientific">Oppiella nova</name>
    <dbReference type="NCBI Taxonomy" id="334625"/>
    <lineage>
        <taxon>Eukaryota</taxon>
        <taxon>Metazoa</taxon>
        <taxon>Ecdysozoa</taxon>
        <taxon>Arthropoda</taxon>
        <taxon>Chelicerata</taxon>
        <taxon>Arachnida</taxon>
        <taxon>Acari</taxon>
        <taxon>Acariformes</taxon>
        <taxon>Sarcoptiformes</taxon>
        <taxon>Oribatida</taxon>
        <taxon>Brachypylina</taxon>
        <taxon>Oppioidea</taxon>
        <taxon>Oppiidae</taxon>
        <taxon>Oppiella</taxon>
    </lineage>
</organism>
<evidence type="ECO:0000313" key="3">
    <source>
        <dbReference type="EMBL" id="CAD7649235.1"/>
    </source>
</evidence>
<sequence>MGLNTRSDTESDHSAVPEADHSEDPEADHSADPDIKLCKDMKLDGAFSADDGLDYVFRGDYFWRFDTDIAAITDEFAQSFIERWPQLPTPINTGFVIDEEIHRKSTVFLNGRDWFLYKDNKRVSSGSTQNWPQFPSEPIHTAFTYINQTKQLKDTTVVLIYSQSKYIKYIIQDIEQPVLVEKGNTTIVNYFLYFLIEGSDHFKDRATRRMQTVFDLNTLRDIVGAVANHKHLVLFDGSMYCTANISEKAPGCVSHNVTEDTFKCPRSARPTTTTTTIAEPSTQNTSNAHLIQVFDDNSRKPQKKKSQAIAIHVFVYYLALDYKSIHIEGLVPKYWFRGCDLILLCAQCIGPQIESHLVLQ</sequence>
<dbReference type="PROSITE" id="PS51642">
    <property type="entry name" value="HEMOPEXIN_2"/>
    <property type="match status" value="1"/>
</dbReference>
<dbReference type="EMBL" id="CAJPVJ010003531">
    <property type="protein sequence ID" value="CAG2167681.1"/>
    <property type="molecule type" value="Genomic_DNA"/>
</dbReference>
<name>A0A7R9QKC8_9ACAR</name>
<dbReference type="Gene3D" id="2.110.10.10">
    <property type="entry name" value="Hemopexin-like domain"/>
    <property type="match status" value="1"/>
</dbReference>
<dbReference type="AlphaFoldDB" id="A0A7R9QKC8"/>
<feature type="region of interest" description="Disordered" evidence="2">
    <location>
        <begin position="1"/>
        <end position="33"/>
    </location>
</feature>
<evidence type="ECO:0000256" key="2">
    <source>
        <dbReference type="SAM" id="MobiDB-lite"/>
    </source>
</evidence>
<gene>
    <name evidence="3" type="ORF">ONB1V03_LOCUS7178</name>
</gene>
<protein>
    <submittedName>
        <fullName evidence="3">Uncharacterized protein</fullName>
    </submittedName>
</protein>
<accession>A0A7R9QKC8</accession>
<evidence type="ECO:0000256" key="1">
    <source>
        <dbReference type="PROSITE-ProRule" id="PRU01011"/>
    </source>
</evidence>